<reference evidence="1" key="2">
    <citation type="journal article" date="2015" name="Fish Shellfish Immunol.">
        <title>Early steps in the European eel (Anguilla anguilla)-Vibrio vulnificus interaction in the gills: Role of the RtxA13 toxin.</title>
        <authorList>
            <person name="Callol A."/>
            <person name="Pajuelo D."/>
            <person name="Ebbesson L."/>
            <person name="Teles M."/>
            <person name="MacKenzie S."/>
            <person name="Amaro C."/>
        </authorList>
    </citation>
    <scope>NUCLEOTIDE SEQUENCE</scope>
</reference>
<evidence type="ECO:0000313" key="1">
    <source>
        <dbReference type="EMBL" id="JAH38629.1"/>
    </source>
</evidence>
<sequence>MKNSEVCHLKNHSPDFGNSIRNLEIQSANFFLHNLIIME</sequence>
<dbReference type="EMBL" id="GBXM01069948">
    <property type="protein sequence ID" value="JAH38629.1"/>
    <property type="molecule type" value="Transcribed_RNA"/>
</dbReference>
<protein>
    <submittedName>
        <fullName evidence="1">Uncharacterized protein</fullName>
    </submittedName>
</protein>
<reference evidence="1" key="1">
    <citation type="submission" date="2014-11" db="EMBL/GenBank/DDBJ databases">
        <authorList>
            <person name="Amaro Gonzalez C."/>
        </authorList>
    </citation>
    <scope>NUCLEOTIDE SEQUENCE</scope>
</reference>
<dbReference type="AlphaFoldDB" id="A0A0E9SB40"/>
<accession>A0A0E9SB40</accession>
<proteinExistence type="predicted"/>
<name>A0A0E9SB40_ANGAN</name>
<organism evidence="1">
    <name type="scientific">Anguilla anguilla</name>
    <name type="common">European freshwater eel</name>
    <name type="synonym">Muraena anguilla</name>
    <dbReference type="NCBI Taxonomy" id="7936"/>
    <lineage>
        <taxon>Eukaryota</taxon>
        <taxon>Metazoa</taxon>
        <taxon>Chordata</taxon>
        <taxon>Craniata</taxon>
        <taxon>Vertebrata</taxon>
        <taxon>Euteleostomi</taxon>
        <taxon>Actinopterygii</taxon>
        <taxon>Neopterygii</taxon>
        <taxon>Teleostei</taxon>
        <taxon>Anguilliformes</taxon>
        <taxon>Anguillidae</taxon>
        <taxon>Anguilla</taxon>
    </lineage>
</organism>